<keyword evidence="1" id="KW-1133">Transmembrane helix</keyword>
<gene>
    <name evidence="2" type="ORF">H8R92_02645</name>
</gene>
<name>A0A8I0A7H7_9CLOT</name>
<keyword evidence="1" id="KW-0472">Membrane</keyword>
<dbReference type="AlphaFoldDB" id="A0A8I0A7H7"/>
<accession>A0A8I0A7H7</accession>
<protein>
    <submittedName>
        <fullName evidence="2">Uncharacterized protein</fullName>
    </submittedName>
</protein>
<keyword evidence="3" id="KW-1185">Reference proteome</keyword>
<evidence type="ECO:0000256" key="1">
    <source>
        <dbReference type="SAM" id="Phobius"/>
    </source>
</evidence>
<sequence length="183" mass="21769">MLEKFKKILLNPWTIAILSPIITTAIVAIVKGIDFVDAIKYIVNIIKIILDYKISIKMIALIIILLYIVLRIYIKVLEIKEEQNPKWINYTKDTYKGWYFKWEYSKYYDTYSIKNLRPICECGCGLSNKRRHHNIYYSNGVLVCPKCDRSYDYIGEDVIKDFKTILYHNIETDNYNTAYDVRH</sequence>
<organism evidence="2 3">
    <name type="scientific">Clostridium lentum</name>
    <dbReference type="NCBI Taxonomy" id="2763037"/>
    <lineage>
        <taxon>Bacteria</taxon>
        <taxon>Bacillati</taxon>
        <taxon>Bacillota</taxon>
        <taxon>Clostridia</taxon>
        <taxon>Eubacteriales</taxon>
        <taxon>Clostridiaceae</taxon>
        <taxon>Clostridium</taxon>
    </lineage>
</organism>
<feature type="transmembrane region" description="Helical" evidence="1">
    <location>
        <begin position="54"/>
        <end position="74"/>
    </location>
</feature>
<evidence type="ECO:0000313" key="3">
    <source>
        <dbReference type="Proteomes" id="UP000662088"/>
    </source>
</evidence>
<proteinExistence type="predicted"/>
<dbReference type="EMBL" id="JACOOQ010000003">
    <property type="protein sequence ID" value="MBC5639346.1"/>
    <property type="molecule type" value="Genomic_DNA"/>
</dbReference>
<comment type="caution">
    <text evidence="2">The sequence shown here is derived from an EMBL/GenBank/DDBJ whole genome shotgun (WGS) entry which is preliminary data.</text>
</comment>
<reference evidence="2" key="1">
    <citation type="submission" date="2020-08" db="EMBL/GenBank/DDBJ databases">
        <title>Genome public.</title>
        <authorList>
            <person name="Liu C."/>
            <person name="Sun Q."/>
        </authorList>
    </citation>
    <scope>NUCLEOTIDE SEQUENCE</scope>
    <source>
        <strain evidence="2">NSJ-42</strain>
    </source>
</reference>
<keyword evidence="1" id="KW-0812">Transmembrane</keyword>
<evidence type="ECO:0000313" key="2">
    <source>
        <dbReference type="EMBL" id="MBC5639346.1"/>
    </source>
</evidence>
<dbReference type="RefSeq" id="WP_186834648.1">
    <property type="nucleotide sequence ID" value="NZ_JACOOQ010000003.1"/>
</dbReference>
<dbReference type="Proteomes" id="UP000662088">
    <property type="component" value="Unassembled WGS sequence"/>
</dbReference>
<feature type="transmembrane region" description="Helical" evidence="1">
    <location>
        <begin position="12"/>
        <end position="33"/>
    </location>
</feature>